<evidence type="ECO:0000256" key="11">
    <source>
        <dbReference type="ARBA" id="ARBA00069325"/>
    </source>
</evidence>
<evidence type="ECO:0000256" key="1">
    <source>
        <dbReference type="ARBA" id="ARBA00004496"/>
    </source>
</evidence>
<dbReference type="Gene3D" id="2.40.10.240">
    <property type="entry name" value="QueA-like"/>
    <property type="match status" value="1"/>
</dbReference>
<keyword evidence="6 13" id="KW-0949">S-adenosyl-L-methionine</keyword>
<evidence type="ECO:0000313" key="14">
    <source>
        <dbReference type="EMBL" id="QNO15726.1"/>
    </source>
</evidence>
<evidence type="ECO:0000313" key="15">
    <source>
        <dbReference type="Proteomes" id="UP000516160"/>
    </source>
</evidence>
<dbReference type="PANTHER" id="PTHR30307">
    <property type="entry name" value="S-ADENOSYLMETHIONINE:TRNA RIBOSYLTRANSFERASE-ISOMERASE"/>
    <property type="match status" value="1"/>
</dbReference>
<dbReference type="GO" id="GO:0051075">
    <property type="term" value="F:S-adenosylmethionine:tRNA ribosyltransferase-isomerase activity"/>
    <property type="evidence" value="ECO:0007669"/>
    <property type="project" value="UniProtKB-EC"/>
</dbReference>
<evidence type="ECO:0000256" key="9">
    <source>
        <dbReference type="ARBA" id="ARBA00061210"/>
    </source>
</evidence>
<keyword evidence="7 13" id="KW-0671">Queuosine biosynthesis</keyword>
<evidence type="ECO:0000256" key="6">
    <source>
        <dbReference type="ARBA" id="ARBA00022691"/>
    </source>
</evidence>
<dbReference type="InterPro" id="IPR042118">
    <property type="entry name" value="QueA_dom1"/>
</dbReference>
<dbReference type="SUPFAM" id="SSF111337">
    <property type="entry name" value="QueA-like"/>
    <property type="match status" value="1"/>
</dbReference>
<dbReference type="FunFam" id="3.40.1780.10:FF:000001">
    <property type="entry name" value="S-adenosylmethionine:tRNA ribosyltransferase-isomerase"/>
    <property type="match status" value="1"/>
</dbReference>
<keyword evidence="14" id="KW-0328">Glycosyltransferase</keyword>
<keyword evidence="4 13" id="KW-0963">Cytoplasm</keyword>
<dbReference type="FunFam" id="2.40.10.240:FF:000002">
    <property type="entry name" value="S-adenosylmethionine:tRNA ribosyltransferase-isomerase"/>
    <property type="match status" value="1"/>
</dbReference>
<dbReference type="KEGG" id="acae:HYG86_13620"/>
<dbReference type="NCBIfam" id="TIGR00113">
    <property type="entry name" value="queA"/>
    <property type="match status" value="1"/>
</dbReference>
<comment type="similarity">
    <text evidence="9 13">Belongs to the QueA family.</text>
</comment>
<dbReference type="GO" id="GO:0008616">
    <property type="term" value="P:tRNA queuosine(34) biosynthetic process"/>
    <property type="evidence" value="ECO:0007669"/>
    <property type="project" value="UniProtKB-UniRule"/>
</dbReference>
<evidence type="ECO:0000256" key="10">
    <source>
        <dbReference type="ARBA" id="ARBA00066503"/>
    </source>
</evidence>
<evidence type="ECO:0000256" key="7">
    <source>
        <dbReference type="ARBA" id="ARBA00022785"/>
    </source>
</evidence>
<evidence type="ECO:0000256" key="12">
    <source>
        <dbReference type="ARBA" id="ARBA00076160"/>
    </source>
</evidence>
<dbReference type="AlphaFoldDB" id="A0A7G9WAL4"/>
<dbReference type="Gene3D" id="3.40.1780.10">
    <property type="entry name" value="QueA-like"/>
    <property type="match status" value="1"/>
</dbReference>
<comment type="pathway">
    <text evidence="2 13">tRNA modification; tRNA-queuosine biosynthesis.</text>
</comment>
<dbReference type="PANTHER" id="PTHR30307:SF0">
    <property type="entry name" value="S-ADENOSYLMETHIONINE:TRNA RIBOSYLTRANSFERASE-ISOMERASE"/>
    <property type="match status" value="1"/>
</dbReference>
<evidence type="ECO:0000256" key="2">
    <source>
        <dbReference type="ARBA" id="ARBA00004691"/>
    </source>
</evidence>
<evidence type="ECO:0000256" key="5">
    <source>
        <dbReference type="ARBA" id="ARBA00022679"/>
    </source>
</evidence>
<dbReference type="HAMAP" id="MF_00113">
    <property type="entry name" value="QueA"/>
    <property type="match status" value="1"/>
</dbReference>
<evidence type="ECO:0000256" key="13">
    <source>
        <dbReference type="HAMAP-Rule" id="MF_00113"/>
    </source>
</evidence>
<comment type="catalytic activity">
    <reaction evidence="8 13">
        <text>7-aminomethyl-7-carbaguanosine(34) in tRNA + S-adenosyl-L-methionine = epoxyqueuosine(34) in tRNA + adenine + L-methionine + 2 H(+)</text>
        <dbReference type="Rhea" id="RHEA:32155"/>
        <dbReference type="Rhea" id="RHEA-COMP:10342"/>
        <dbReference type="Rhea" id="RHEA-COMP:18582"/>
        <dbReference type="ChEBI" id="CHEBI:15378"/>
        <dbReference type="ChEBI" id="CHEBI:16708"/>
        <dbReference type="ChEBI" id="CHEBI:57844"/>
        <dbReference type="ChEBI" id="CHEBI:59789"/>
        <dbReference type="ChEBI" id="CHEBI:82833"/>
        <dbReference type="ChEBI" id="CHEBI:194443"/>
        <dbReference type="EC" id="2.4.99.17"/>
    </reaction>
</comment>
<gene>
    <name evidence="13 14" type="primary">queA</name>
    <name evidence="14" type="ORF">HYG86_13620</name>
</gene>
<sequence>MEVKDYDFYLPEKLIAQKPSERRDHSRLLVLSKESGNIEHKSFYECLEFLNPNDLIIFNDTKVLPARLFGNKVSGGKVEVMLLNEVAKGTWECLAKPGKKLKEGTQILFSHGLEGIVEDDTEFGGKTIKFNMHGLDFLEAIDKIGELPLPPYIKEKPEDYGRYQTVYAQNVGAVAAPTAGLHFTEELLDKINAKGVETSFITLHVGLGTFRPVQVEKIEEHKMHSEFYSISKETVEAIKKCKERKGRVVAVGTTVVRTLETIANLNDELTPTSGWTDIFIYPGYNFKIVNGLFTNFHLPKSTLVMLVSAFAGKEKVMNAYSEAVTEEYRFFSFGDGMLIL</sequence>
<keyword evidence="14" id="KW-0413">Isomerase</keyword>
<dbReference type="Proteomes" id="UP000516160">
    <property type="component" value="Chromosome"/>
</dbReference>
<organism evidence="14 15">
    <name type="scientific">Alkalicella caledoniensis</name>
    <dbReference type="NCBI Taxonomy" id="2731377"/>
    <lineage>
        <taxon>Bacteria</taxon>
        <taxon>Bacillati</taxon>
        <taxon>Bacillota</taxon>
        <taxon>Clostridia</taxon>
        <taxon>Eubacteriales</taxon>
        <taxon>Proteinivoracaceae</taxon>
        <taxon>Alkalicella</taxon>
    </lineage>
</organism>
<keyword evidence="5 13" id="KW-0808">Transferase</keyword>
<comment type="function">
    <text evidence="13">Transfers and isomerizes the ribose moiety from AdoMet to the 7-aminomethyl group of 7-deazaguanine (preQ1-tRNA) to give epoxyqueuosine (oQ-tRNA).</text>
</comment>
<dbReference type="RefSeq" id="WP_213166134.1">
    <property type="nucleotide sequence ID" value="NZ_CP058559.1"/>
</dbReference>
<accession>A0A7G9WAL4</accession>
<dbReference type="NCBIfam" id="NF001140">
    <property type="entry name" value="PRK00147.1"/>
    <property type="match status" value="1"/>
</dbReference>
<proteinExistence type="inferred from homology"/>
<evidence type="ECO:0000256" key="4">
    <source>
        <dbReference type="ARBA" id="ARBA00022490"/>
    </source>
</evidence>
<comment type="subunit">
    <text evidence="3 13">Monomer.</text>
</comment>
<name>A0A7G9WAL4_ALKCA</name>
<dbReference type="InterPro" id="IPR003699">
    <property type="entry name" value="QueA"/>
</dbReference>
<evidence type="ECO:0000256" key="3">
    <source>
        <dbReference type="ARBA" id="ARBA00011245"/>
    </source>
</evidence>
<dbReference type="Pfam" id="PF02547">
    <property type="entry name" value="Queuosine_synth"/>
    <property type="match status" value="1"/>
</dbReference>
<dbReference type="UniPathway" id="UPA00392"/>
<protein>
    <recommendedName>
        <fullName evidence="11 13">S-adenosylmethionine:tRNA ribosyltransferase-isomerase</fullName>
        <ecNumber evidence="10 13">2.4.99.17</ecNumber>
    </recommendedName>
    <alternativeName>
        <fullName evidence="12 13">Queuosine biosynthesis protein QueA</fullName>
    </alternativeName>
</protein>
<dbReference type="EMBL" id="CP058559">
    <property type="protein sequence ID" value="QNO15726.1"/>
    <property type="molecule type" value="Genomic_DNA"/>
</dbReference>
<reference evidence="14 15" key="1">
    <citation type="submission" date="2020-07" db="EMBL/GenBank/DDBJ databases">
        <title>Alkalicella. sp. LB2 genome.</title>
        <authorList>
            <person name="Postec A."/>
            <person name="Quemeneur M."/>
        </authorList>
    </citation>
    <scope>NUCLEOTIDE SEQUENCE [LARGE SCALE GENOMIC DNA]</scope>
    <source>
        <strain evidence="14 15">LB2</strain>
    </source>
</reference>
<dbReference type="InterPro" id="IPR042119">
    <property type="entry name" value="QueA_dom2"/>
</dbReference>
<dbReference type="EC" id="2.4.99.17" evidence="10 13"/>
<comment type="subcellular location">
    <subcellularLocation>
        <location evidence="1 13">Cytoplasm</location>
    </subcellularLocation>
</comment>
<dbReference type="InterPro" id="IPR036100">
    <property type="entry name" value="QueA_sf"/>
</dbReference>
<dbReference type="GO" id="GO:0005737">
    <property type="term" value="C:cytoplasm"/>
    <property type="evidence" value="ECO:0007669"/>
    <property type="project" value="UniProtKB-SubCell"/>
</dbReference>
<evidence type="ECO:0000256" key="8">
    <source>
        <dbReference type="ARBA" id="ARBA00052751"/>
    </source>
</evidence>
<keyword evidence="15" id="KW-1185">Reference proteome</keyword>